<dbReference type="EMBL" id="JAGSYN010000117">
    <property type="protein sequence ID" value="KAG7663839.1"/>
    <property type="molecule type" value="Genomic_DNA"/>
</dbReference>
<dbReference type="PANTHER" id="PTHR15492:SF1">
    <property type="entry name" value="CYCLIN-D1-BINDING PROTEIN 1"/>
    <property type="match status" value="1"/>
</dbReference>
<evidence type="ECO:0000259" key="1">
    <source>
        <dbReference type="Pfam" id="PF13324"/>
    </source>
</evidence>
<dbReference type="OrthoDB" id="4088536at2759"/>
<dbReference type="AlphaFoldDB" id="A0A8J5QCR1"/>
<dbReference type="InterPro" id="IPR026907">
    <property type="entry name" value="GCIP-like"/>
</dbReference>
<dbReference type="GeneID" id="73469500"/>
<name>A0A8J5QCR1_9ASCO</name>
<dbReference type="PANTHER" id="PTHR15492">
    <property type="entry name" value="CYCLIN D1-BINDING PROTEIN 1"/>
    <property type="match status" value="1"/>
</dbReference>
<gene>
    <name evidence="2" type="ORF">J8A68_002699</name>
</gene>
<evidence type="ECO:0000313" key="2">
    <source>
        <dbReference type="EMBL" id="KAG7663839.1"/>
    </source>
</evidence>
<dbReference type="Pfam" id="PF13324">
    <property type="entry name" value="GCIP_N"/>
    <property type="match status" value="1"/>
</dbReference>
<organism evidence="2 3">
    <name type="scientific">[Candida] subhashii</name>
    <dbReference type="NCBI Taxonomy" id="561895"/>
    <lineage>
        <taxon>Eukaryota</taxon>
        <taxon>Fungi</taxon>
        <taxon>Dikarya</taxon>
        <taxon>Ascomycota</taxon>
        <taxon>Saccharomycotina</taxon>
        <taxon>Pichiomycetes</taxon>
        <taxon>Debaryomycetaceae</taxon>
        <taxon>Spathaspora</taxon>
    </lineage>
</organism>
<comment type="caution">
    <text evidence="2">The sequence shown here is derived from an EMBL/GenBank/DDBJ whole genome shotgun (WGS) entry which is preliminary data.</text>
</comment>
<dbReference type="RefSeq" id="XP_049264071.1">
    <property type="nucleotide sequence ID" value="XM_049406478.1"/>
</dbReference>
<reference evidence="2 3" key="1">
    <citation type="journal article" date="2021" name="DNA Res.">
        <title>Genome analysis of Candida subhashii reveals its hybrid nature and dual mitochondrial genome conformations.</title>
        <authorList>
            <person name="Mixao V."/>
            <person name="Hegedusova E."/>
            <person name="Saus E."/>
            <person name="Pryszcz L.P."/>
            <person name="Cillingova A."/>
            <person name="Nosek J."/>
            <person name="Gabaldon T."/>
        </authorList>
    </citation>
    <scope>NUCLEOTIDE SEQUENCE [LARGE SCALE GENOMIC DNA]</scope>
    <source>
        <strain evidence="2 3">CBS 10753</strain>
    </source>
</reference>
<keyword evidence="3" id="KW-1185">Reference proteome</keyword>
<proteinExistence type="predicted"/>
<sequence>MSKTREELKSLLDSFEEATQFWINSLSDISTFSEIKAAKVSDPINELNKLVKLIKAHTTKVGIIFKPENLRKEVNPAFNTLSKLSETLVLTVSVIVQIDSAKISKLFYNEIVEQLKQLLESNNRFAKELKLIFEDDEDVSEQSESKKNEMDGRLVSVGRVWSICDSLVQLLTEGNLALLTNKIKQSISLLEDGFEEFAEWTENPEEMNDDPFGFSDEEDFTDDEEEATPPVMNGHKVTEDDKELIKYAKKWLKKIELVKLLIASFKKSLPKSTPGDSIDEIYTIQNHLVSLIDKFIVELMLERRIDDNEYTDSITKESIQLSKIARNLHNDKKTKWYETWETKYNSL</sequence>
<dbReference type="InterPro" id="IPR049317">
    <property type="entry name" value="GCIP-like_N"/>
</dbReference>
<accession>A0A8J5QCR1</accession>
<dbReference type="GO" id="GO:0005634">
    <property type="term" value="C:nucleus"/>
    <property type="evidence" value="ECO:0007669"/>
    <property type="project" value="TreeGrafter"/>
</dbReference>
<dbReference type="Proteomes" id="UP000694255">
    <property type="component" value="Unassembled WGS sequence"/>
</dbReference>
<evidence type="ECO:0000313" key="3">
    <source>
        <dbReference type="Proteomes" id="UP000694255"/>
    </source>
</evidence>
<protein>
    <recommendedName>
        <fullName evidence="1">Cyclin-D1-binding protein 1-like N-terminal domain-containing protein</fullName>
    </recommendedName>
</protein>
<feature type="domain" description="Cyclin-D1-binding protein 1-like N-terminal" evidence="1">
    <location>
        <begin position="46"/>
        <end position="202"/>
    </location>
</feature>